<feature type="region of interest" description="Disordered" evidence="7">
    <location>
        <begin position="383"/>
        <end position="433"/>
    </location>
</feature>
<feature type="compositionally biased region" description="Low complexity" evidence="7">
    <location>
        <begin position="408"/>
        <end position="417"/>
    </location>
</feature>
<evidence type="ECO:0000256" key="1">
    <source>
        <dbReference type="ARBA" id="ARBA00004141"/>
    </source>
</evidence>
<feature type="transmembrane region" description="Helical" evidence="8">
    <location>
        <begin position="271"/>
        <end position="288"/>
    </location>
</feature>
<accession>A0AB40B7D3</accession>
<dbReference type="GO" id="GO:0032979">
    <property type="term" value="P:protein insertion into mitochondrial inner membrane from matrix"/>
    <property type="evidence" value="ECO:0007669"/>
    <property type="project" value="TreeGrafter"/>
</dbReference>
<dbReference type="RefSeq" id="XP_039122669.1">
    <property type="nucleotide sequence ID" value="XM_039266735.1"/>
</dbReference>
<feature type="domain" description="Membrane insertase YidC/Oxa/ALB C-terminal" evidence="9">
    <location>
        <begin position="153"/>
        <end position="344"/>
    </location>
</feature>
<evidence type="ECO:0000259" key="9">
    <source>
        <dbReference type="Pfam" id="PF02096"/>
    </source>
</evidence>
<dbReference type="PANTHER" id="PTHR12428:SF34">
    <property type="entry name" value="MITOCHONDRIAL INNER MEMBRANE PROTEIN OXA1-LIKE"/>
    <property type="match status" value="1"/>
</dbReference>
<keyword evidence="4 8" id="KW-1133">Transmembrane helix</keyword>
<evidence type="ECO:0000256" key="4">
    <source>
        <dbReference type="ARBA" id="ARBA00022989"/>
    </source>
</evidence>
<feature type="transmembrane region" description="Helical" evidence="8">
    <location>
        <begin position="219"/>
        <end position="244"/>
    </location>
</feature>
<evidence type="ECO:0000256" key="8">
    <source>
        <dbReference type="SAM" id="Phobius"/>
    </source>
</evidence>
<sequence>MASSRRAISCGFSHLSRRLRPSFAHFLLLDRDDSSPRSPSPIPNRSYSSSRFLSGISSPSRDRPELGFSIPFGLALGRRNYSSSTEGSSEVDVIKDVAGVLTDTTFDAAAVVASAAPAPFPGEVAAAAADSFLPVAALQYLIDGVHSATGFNWWVSIALTTVLIRSATIPLLLNQMRATVKLNMMRPELEELKEQMQNSMDPQSVHEGQKKMKALFKKYGVTPFTPLKGIFIQGPIFVSFFMAISNMVEKVPSFKGGGISWFTDLTTPDPFYALPVLTAATFLATVELNMQEGMEGNPMANTMKNFSRVLAFMTVPFTATFPKAIFFYWMTSNFYSLLYGLVIKRPPVRKFLNLPDIVPQPTPTTQPNFNFFGGLKSISTIDSPSPIDSSSPPIQQAEEHKSSDRKISSSSVISQRIRNLEKTVKSRRKPKRR</sequence>
<evidence type="ECO:0000256" key="5">
    <source>
        <dbReference type="ARBA" id="ARBA00023136"/>
    </source>
</evidence>
<dbReference type="Proteomes" id="UP001515500">
    <property type="component" value="Chromosome 4"/>
</dbReference>
<keyword evidence="3 6" id="KW-0812">Transmembrane</keyword>
<feature type="transmembrane region" description="Helical" evidence="8">
    <location>
        <begin position="309"/>
        <end position="330"/>
    </location>
</feature>
<evidence type="ECO:0000313" key="10">
    <source>
        <dbReference type="Proteomes" id="UP001515500"/>
    </source>
</evidence>
<keyword evidence="5 8" id="KW-0472">Membrane</keyword>
<protein>
    <submittedName>
        <fullName evidence="11">Mitochondrial inner membrane protein OXA1-like</fullName>
    </submittedName>
</protein>
<dbReference type="GeneID" id="120259181"/>
<comment type="subcellular location">
    <subcellularLocation>
        <location evidence="1 6">Membrane</location>
        <topology evidence="1 6">Multi-pass membrane protein</topology>
    </subcellularLocation>
</comment>
<keyword evidence="10" id="KW-1185">Reference proteome</keyword>
<reference evidence="11" key="1">
    <citation type="submission" date="2025-08" db="UniProtKB">
        <authorList>
            <consortium name="RefSeq"/>
        </authorList>
    </citation>
    <scope>IDENTIFICATION</scope>
</reference>
<feature type="compositionally biased region" description="Low complexity" evidence="7">
    <location>
        <begin position="383"/>
        <end position="394"/>
    </location>
</feature>
<organism evidence="10 11">
    <name type="scientific">Dioscorea cayennensis subsp. rotundata</name>
    <name type="common">White Guinea yam</name>
    <name type="synonym">Dioscorea rotundata</name>
    <dbReference type="NCBI Taxonomy" id="55577"/>
    <lineage>
        <taxon>Eukaryota</taxon>
        <taxon>Viridiplantae</taxon>
        <taxon>Streptophyta</taxon>
        <taxon>Embryophyta</taxon>
        <taxon>Tracheophyta</taxon>
        <taxon>Spermatophyta</taxon>
        <taxon>Magnoliopsida</taxon>
        <taxon>Liliopsida</taxon>
        <taxon>Dioscoreales</taxon>
        <taxon>Dioscoreaceae</taxon>
        <taxon>Dioscorea</taxon>
    </lineage>
</organism>
<dbReference type="InterPro" id="IPR001708">
    <property type="entry name" value="YidC/ALB3/OXA1/COX18"/>
</dbReference>
<dbReference type="GO" id="GO:0005743">
    <property type="term" value="C:mitochondrial inner membrane"/>
    <property type="evidence" value="ECO:0007669"/>
    <property type="project" value="TreeGrafter"/>
</dbReference>
<evidence type="ECO:0000313" key="11">
    <source>
        <dbReference type="RefSeq" id="XP_039122669.1"/>
    </source>
</evidence>
<comment type="similarity">
    <text evidence="2">Belongs to the OXA1/ALB3/YidC (TC 2.A.9.2) family.</text>
</comment>
<dbReference type="CDD" id="cd20069">
    <property type="entry name" value="5TM_Oxa1-like"/>
    <property type="match status" value="1"/>
</dbReference>
<comment type="similarity">
    <text evidence="6">Belongs to the OXA1/ALB3/YidC family.</text>
</comment>
<name>A0AB40B7D3_DIOCR</name>
<proteinExistence type="inferred from homology"/>
<dbReference type="AlphaFoldDB" id="A0AB40B7D3"/>
<dbReference type="InterPro" id="IPR028055">
    <property type="entry name" value="YidC/Oxa/ALB_C"/>
</dbReference>
<gene>
    <name evidence="11" type="primary">LOC120259181</name>
</gene>
<dbReference type="NCBIfam" id="TIGR03592">
    <property type="entry name" value="yidC_oxa1_cterm"/>
    <property type="match status" value="1"/>
</dbReference>
<evidence type="ECO:0000256" key="3">
    <source>
        <dbReference type="ARBA" id="ARBA00022692"/>
    </source>
</evidence>
<dbReference type="PANTHER" id="PTHR12428">
    <property type="entry name" value="OXA1"/>
    <property type="match status" value="1"/>
</dbReference>
<evidence type="ECO:0000256" key="2">
    <source>
        <dbReference type="ARBA" id="ARBA00010583"/>
    </source>
</evidence>
<feature type="region of interest" description="Disordered" evidence="7">
    <location>
        <begin position="33"/>
        <end position="61"/>
    </location>
</feature>
<evidence type="ECO:0000256" key="7">
    <source>
        <dbReference type="SAM" id="MobiDB-lite"/>
    </source>
</evidence>
<dbReference type="GO" id="GO:0032977">
    <property type="term" value="F:membrane insertase activity"/>
    <property type="evidence" value="ECO:0007669"/>
    <property type="project" value="InterPro"/>
</dbReference>
<dbReference type="Pfam" id="PF02096">
    <property type="entry name" value="60KD_IMP"/>
    <property type="match status" value="1"/>
</dbReference>
<evidence type="ECO:0000256" key="6">
    <source>
        <dbReference type="RuleBase" id="RU003945"/>
    </source>
</evidence>
<feature type="compositionally biased region" description="Basic and acidic residues" evidence="7">
    <location>
        <begin position="397"/>
        <end position="407"/>
    </location>
</feature>